<keyword evidence="10" id="KW-1185">Reference proteome</keyword>
<keyword evidence="7" id="KW-0998">Cell outer membrane</keyword>
<sequence length="1036" mass="112053">MRNNLRGALSLAYSLTRRSLPLLLFATVAISSSLGQQFATLKVNVVDPSGSFVAQAKVAAVKTDTGVVRDGVSDKAGNVVIPGLSAGQYTLTVNAPSFAPFEVPLVLTLGQIADVRVPLRIVGATEQVEVTESTQGIDRERTVGSQVINPRQISNLPISDRDFVDFVLLTPTATVGRNTSTGAQSAFQESVLQVSFGGLRETHSVLYGLDGVDYTTTVSGVQRVSPSLDWVQEFRVVNGPDAASGTLNLGAVVNTITKSGTNDLHGSLYDYARNSAMDANNLLSAPGFNTLRFNQFGATLGGPLRRDKAFFFLGYEGQRRAESPIYSHFILKCIDTQGCLGPGTPSINQIKQDLGLSPENLGSLLLINDYDKTFGKLTDVINERSTLSVGYLYTNLRNDGTPAASPGQGLPSSYRRNPIQDQTAYGNLFHLFSPAFTSESSVAFGRRVFFMNPVGAGYEPAIDVADTLYSGGFLGGVDYYREIYFPVTQAMTYTRGAHTIKFGGGFEPIWFAAQTPYFTPGVGIFSPQSFFGAGQFAGFGPGTAVEFLFQQTRADFGTQVPQRNLPFEGGFYDGPNGPAHQAADQVAFWHKLAGFYIQDQWKALPTLTLSYGLRYDIDFLPSANDLRIIGKMNPTSFGNVQPRVGLAYSFREGKGVVRSSFGLYNGSLEYSSLVNGWHGAAPFTTMNQPLIPQFADPANDLVGFGPAGMVGTAGPVLAGAAFSNFTHTGTYPVPSILKQFPLGFTQRKFPFSLSELGTLEIENQLGGGWILTLGYRYVHASRLLSSNTINGVPDGFLPDGVQKFLPADSNFGFVLYATPSGWSIYNAGIVSLRKDFAKNYSVMANYVYGKSVDVATENQLQDEPQDYLNPALDRAVSDNDVRHRLALTIMAQSPNNWAAPFRNFQFSILNTLQSPQYYSILAGSDINGDGFPFNDRVGGIGRNSYRGDAYYDTDIRLQKLLSVGERVKVNLSAEVLNLVNRVNVTDVDQVYGSGTFLGPVPKVYGDGIGSPANPTFGSPTYAAAARQIQLSLKFQF</sequence>
<reference evidence="9 10" key="1">
    <citation type="journal article" date="2018" name="Front. Microbiol.">
        <title>Hydrolytic Capabilities as a Key to Environmental Success: Chitinolytic and Cellulolytic Acidobacteria From Acidic Sub-arctic Soils and Boreal Peatlands.</title>
        <authorList>
            <person name="Belova S.E."/>
            <person name="Ravin N.V."/>
            <person name="Pankratov T.A."/>
            <person name="Rakitin A.L."/>
            <person name="Ivanova A.A."/>
            <person name="Beletsky A.V."/>
            <person name="Mardanov A.V."/>
            <person name="Sinninghe Damste J.S."/>
            <person name="Dedysh S.N."/>
        </authorList>
    </citation>
    <scope>NUCLEOTIDE SEQUENCE [LARGE SCALE GENOMIC DNA]</scope>
    <source>
        <strain evidence="9 10">SBC82</strain>
    </source>
</reference>
<comment type="subcellular location">
    <subcellularLocation>
        <location evidence="1">Cell outer membrane</location>
        <topology evidence="1">Multi-pass membrane protein</topology>
    </subcellularLocation>
</comment>
<accession>A0A2Z5FZ16</accession>
<evidence type="ECO:0000259" key="8">
    <source>
        <dbReference type="Pfam" id="PF25183"/>
    </source>
</evidence>
<evidence type="ECO:0000256" key="5">
    <source>
        <dbReference type="ARBA" id="ARBA00022729"/>
    </source>
</evidence>
<dbReference type="PANTHER" id="PTHR30069:SF29">
    <property type="entry name" value="HEMOGLOBIN AND HEMOGLOBIN-HAPTOGLOBIN-BINDING PROTEIN 1-RELATED"/>
    <property type="match status" value="1"/>
</dbReference>
<dbReference type="PANTHER" id="PTHR30069">
    <property type="entry name" value="TONB-DEPENDENT OUTER MEMBRANE RECEPTOR"/>
    <property type="match status" value="1"/>
</dbReference>
<keyword evidence="3" id="KW-1134">Transmembrane beta strand</keyword>
<dbReference type="GO" id="GO:0030246">
    <property type="term" value="F:carbohydrate binding"/>
    <property type="evidence" value="ECO:0007669"/>
    <property type="project" value="InterPro"/>
</dbReference>
<keyword evidence="4" id="KW-0812">Transmembrane</keyword>
<gene>
    <name evidence="9" type="ORF">ACPOL_2637</name>
</gene>
<evidence type="ECO:0000256" key="6">
    <source>
        <dbReference type="ARBA" id="ARBA00023136"/>
    </source>
</evidence>
<dbReference type="Proteomes" id="UP000253606">
    <property type="component" value="Chromosome"/>
</dbReference>
<dbReference type="InterPro" id="IPR039426">
    <property type="entry name" value="TonB-dep_rcpt-like"/>
</dbReference>
<dbReference type="InterPro" id="IPR036942">
    <property type="entry name" value="Beta-barrel_TonB_sf"/>
</dbReference>
<dbReference type="SUPFAM" id="SSF56935">
    <property type="entry name" value="Porins"/>
    <property type="match status" value="1"/>
</dbReference>
<dbReference type="GO" id="GO:0044718">
    <property type="term" value="P:siderophore transmembrane transport"/>
    <property type="evidence" value="ECO:0007669"/>
    <property type="project" value="TreeGrafter"/>
</dbReference>
<dbReference type="GO" id="GO:0015344">
    <property type="term" value="F:siderophore uptake transmembrane transporter activity"/>
    <property type="evidence" value="ECO:0007669"/>
    <property type="project" value="TreeGrafter"/>
</dbReference>
<dbReference type="AlphaFoldDB" id="A0A2Z5FZ16"/>
<evidence type="ECO:0000256" key="7">
    <source>
        <dbReference type="ARBA" id="ARBA00023237"/>
    </source>
</evidence>
<evidence type="ECO:0000256" key="4">
    <source>
        <dbReference type="ARBA" id="ARBA00022692"/>
    </source>
</evidence>
<dbReference type="Pfam" id="PF25183">
    <property type="entry name" value="OMP_b-brl_4"/>
    <property type="match status" value="3"/>
</dbReference>
<dbReference type="Pfam" id="PF13620">
    <property type="entry name" value="CarboxypepD_reg"/>
    <property type="match status" value="1"/>
</dbReference>
<dbReference type="Gene3D" id="2.40.170.20">
    <property type="entry name" value="TonB-dependent receptor, beta-barrel domain"/>
    <property type="match status" value="1"/>
</dbReference>
<keyword evidence="2" id="KW-0813">Transport</keyword>
<organism evidence="9 10">
    <name type="scientific">Acidisarcina polymorpha</name>
    <dbReference type="NCBI Taxonomy" id="2211140"/>
    <lineage>
        <taxon>Bacteria</taxon>
        <taxon>Pseudomonadati</taxon>
        <taxon>Acidobacteriota</taxon>
        <taxon>Terriglobia</taxon>
        <taxon>Terriglobales</taxon>
        <taxon>Acidobacteriaceae</taxon>
        <taxon>Acidisarcina</taxon>
    </lineage>
</organism>
<evidence type="ECO:0000256" key="1">
    <source>
        <dbReference type="ARBA" id="ARBA00004571"/>
    </source>
</evidence>
<feature type="domain" description="TonB-dependent transporter Oar-like beta-barrel" evidence="8">
    <location>
        <begin position="936"/>
        <end position="1029"/>
    </location>
</feature>
<feature type="domain" description="TonB-dependent transporter Oar-like beta-barrel" evidence="8">
    <location>
        <begin position="256"/>
        <end position="324"/>
    </location>
</feature>
<dbReference type="Gene3D" id="2.60.40.1120">
    <property type="entry name" value="Carboxypeptidase-like, regulatory domain"/>
    <property type="match status" value="1"/>
</dbReference>
<evidence type="ECO:0000256" key="2">
    <source>
        <dbReference type="ARBA" id="ARBA00022448"/>
    </source>
</evidence>
<dbReference type="SUPFAM" id="SSF49452">
    <property type="entry name" value="Starch-binding domain-like"/>
    <property type="match status" value="1"/>
</dbReference>
<evidence type="ECO:0000256" key="3">
    <source>
        <dbReference type="ARBA" id="ARBA00022452"/>
    </source>
</evidence>
<protein>
    <submittedName>
        <fullName evidence="9">Oar protein</fullName>
    </submittedName>
</protein>
<dbReference type="InterPro" id="IPR057601">
    <property type="entry name" value="Oar-like_b-barrel"/>
</dbReference>
<dbReference type="GO" id="GO:0009279">
    <property type="term" value="C:cell outer membrane"/>
    <property type="evidence" value="ECO:0007669"/>
    <property type="project" value="UniProtKB-SubCell"/>
</dbReference>
<keyword evidence="6" id="KW-0472">Membrane</keyword>
<dbReference type="InterPro" id="IPR013784">
    <property type="entry name" value="Carb-bd-like_fold"/>
</dbReference>
<evidence type="ECO:0000313" key="10">
    <source>
        <dbReference type="Proteomes" id="UP000253606"/>
    </source>
</evidence>
<dbReference type="KEGG" id="abas:ACPOL_2637"/>
<dbReference type="EMBL" id="CP030840">
    <property type="protein sequence ID" value="AXC11950.1"/>
    <property type="molecule type" value="Genomic_DNA"/>
</dbReference>
<proteinExistence type="predicted"/>
<evidence type="ECO:0000313" key="9">
    <source>
        <dbReference type="EMBL" id="AXC11950.1"/>
    </source>
</evidence>
<name>A0A2Z5FZ16_9BACT</name>
<keyword evidence="5" id="KW-0732">Signal</keyword>
<feature type="domain" description="TonB-dependent transporter Oar-like beta-barrel" evidence="8">
    <location>
        <begin position="368"/>
        <end position="932"/>
    </location>
</feature>